<evidence type="ECO:0000313" key="7">
    <source>
        <dbReference type="EMBL" id="SKC86675.1"/>
    </source>
</evidence>
<dbReference type="InterPro" id="IPR014284">
    <property type="entry name" value="RNA_pol_sigma-70_dom"/>
</dbReference>
<dbReference type="EMBL" id="FUZU01000004">
    <property type="protein sequence ID" value="SKC86675.1"/>
    <property type="molecule type" value="Genomic_DNA"/>
</dbReference>
<dbReference type="InterPro" id="IPR014327">
    <property type="entry name" value="RNA_pol_sigma70_bacteroid"/>
</dbReference>
<dbReference type="NCBIfam" id="TIGR02985">
    <property type="entry name" value="Sig70_bacteroi1"/>
    <property type="match status" value="1"/>
</dbReference>
<dbReference type="AlphaFoldDB" id="A0A1T5MEU3"/>
<dbReference type="GO" id="GO:0006352">
    <property type="term" value="P:DNA-templated transcription initiation"/>
    <property type="evidence" value="ECO:0007669"/>
    <property type="project" value="InterPro"/>
</dbReference>
<dbReference type="InterPro" id="IPR013324">
    <property type="entry name" value="RNA_pol_sigma_r3/r4-like"/>
</dbReference>
<protein>
    <submittedName>
        <fullName evidence="7">RNA polymerase sigma-70 factor, ECF subfamily</fullName>
    </submittedName>
</protein>
<dbReference type="InterPro" id="IPR036388">
    <property type="entry name" value="WH-like_DNA-bd_sf"/>
</dbReference>
<dbReference type="InterPro" id="IPR013325">
    <property type="entry name" value="RNA_pol_sigma_r2"/>
</dbReference>
<evidence type="ECO:0000259" key="5">
    <source>
        <dbReference type="Pfam" id="PF04542"/>
    </source>
</evidence>
<evidence type="ECO:0000313" key="8">
    <source>
        <dbReference type="Proteomes" id="UP000190961"/>
    </source>
</evidence>
<gene>
    <name evidence="7" type="ORF">SAMN05660236_5217</name>
</gene>
<evidence type="ECO:0000256" key="4">
    <source>
        <dbReference type="ARBA" id="ARBA00023163"/>
    </source>
</evidence>
<dbReference type="GO" id="GO:0003677">
    <property type="term" value="F:DNA binding"/>
    <property type="evidence" value="ECO:0007669"/>
    <property type="project" value="InterPro"/>
</dbReference>
<keyword evidence="4" id="KW-0804">Transcription</keyword>
<evidence type="ECO:0000256" key="3">
    <source>
        <dbReference type="ARBA" id="ARBA00023082"/>
    </source>
</evidence>
<dbReference type="OrthoDB" id="1524077at2"/>
<proteinExistence type="inferred from homology"/>
<dbReference type="PANTHER" id="PTHR43133">
    <property type="entry name" value="RNA POLYMERASE ECF-TYPE SIGMA FACTO"/>
    <property type="match status" value="1"/>
</dbReference>
<comment type="similarity">
    <text evidence="1">Belongs to the sigma-70 factor family. ECF subfamily.</text>
</comment>
<accession>A0A1T5MEU3</accession>
<keyword evidence="2" id="KW-0805">Transcription regulation</keyword>
<dbReference type="GO" id="GO:0016987">
    <property type="term" value="F:sigma factor activity"/>
    <property type="evidence" value="ECO:0007669"/>
    <property type="project" value="UniProtKB-KW"/>
</dbReference>
<evidence type="ECO:0000256" key="2">
    <source>
        <dbReference type="ARBA" id="ARBA00023015"/>
    </source>
</evidence>
<dbReference type="InterPro" id="IPR039425">
    <property type="entry name" value="RNA_pol_sigma-70-like"/>
</dbReference>
<name>A0A1T5MEU3_9BACT</name>
<dbReference type="Proteomes" id="UP000190961">
    <property type="component" value="Unassembled WGS sequence"/>
</dbReference>
<evidence type="ECO:0000256" key="1">
    <source>
        <dbReference type="ARBA" id="ARBA00010641"/>
    </source>
</evidence>
<dbReference type="NCBIfam" id="TIGR02937">
    <property type="entry name" value="sigma70-ECF"/>
    <property type="match status" value="1"/>
</dbReference>
<sequence>MADKNLNTFEQLFRELFKPLCSFSFKYVGDWDEAKGLVHDVFVTVWEKFDTLPSDTNYRSYLYTAVRNRSLNHIRDNKKHVILENVKEEALVENNTSLETSELEREIEIGIQSLPEKCRMVFELNRMEGLKYAQIAEKMGISIKTVEAQMSKALSVLREHLGEFLTLIFFMWRQ</sequence>
<dbReference type="SUPFAM" id="SSF88946">
    <property type="entry name" value="Sigma2 domain of RNA polymerase sigma factors"/>
    <property type="match status" value="1"/>
</dbReference>
<dbReference type="CDD" id="cd06171">
    <property type="entry name" value="Sigma70_r4"/>
    <property type="match status" value="1"/>
</dbReference>
<dbReference type="Pfam" id="PF08281">
    <property type="entry name" value="Sigma70_r4_2"/>
    <property type="match status" value="1"/>
</dbReference>
<dbReference type="InterPro" id="IPR013249">
    <property type="entry name" value="RNA_pol_sigma70_r4_t2"/>
</dbReference>
<feature type="domain" description="RNA polymerase sigma-70 region 2" evidence="5">
    <location>
        <begin position="12"/>
        <end position="79"/>
    </location>
</feature>
<dbReference type="PANTHER" id="PTHR43133:SF46">
    <property type="entry name" value="RNA POLYMERASE SIGMA-70 FACTOR ECF SUBFAMILY"/>
    <property type="match status" value="1"/>
</dbReference>
<dbReference type="Gene3D" id="1.10.10.10">
    <property type="entry name" value="Winged helix-like DNA-binding domain superfamily/Winged helix DNA-binding domain"/>
    <property type="match status" value="1"/>
</dbReference>
<evidence type="ECO:0000259" key="6">
    <source>
        <dbReference type="Pfam" id="PF08281"/>
    </source>
</evidence>
<feature type="domain" description="RNA polymerase sigma factor 70 region 4 type 2" evidence="6">
    <location>
        <begin position="111"/>
        <end position="154"/>
    </location>
</feature>
<dbReference type="Gene3D" id="1.10.1740.10">
    <property type="match status" value="1"/>
</dbReference>
<dbReference type="SUPFAM" id="SSF88659">
    <property type="entry name" value="Sigma3 and sigma4 domains of RNA polymerase sigma factors"/>
    <property type="match status" value="1"/>
</dbReference>
<dbReference type="Pfam" id="PF04542">
    <property type="entry name" value="Sigma70_r2"/>
    <property type="match status" value="1"/>
</dbReference>
<reference evidence="7 8" key="1">
    <citation type="submission" date="2017-02" db="EMBL/GenBank/DDBJ databases">
        <authorList>
            <person name="Peterson S.W."/>
        </authorList>
    </citation>
    <scope>NUCLEOTIDE SEQUENCE [LARGE SCALE GENOMIC DNA]</scope>
    <source>
        <strain evidence="7 8">DSM 25262</strain>
    </source>
</reference>
<dbReference type="STRING" id="688867.SAMN05660236_5217"/>
<keyword evidence="8" id="KW-1185">Reference proteome</keyword>
<dbReference type="RefSeq" id="WP_159453815.1">
    <property type="nucleotide sequence ID" value="NZ_FUZU01000004.1"/>
</dbReference>
<organism evidence="7 8">
    <name type="scientific">Ohtaekwangia koreensis</name>
    <dbReference type="NCBI Taxonomy" id="688867"/>
    <lineage>
        <taxon>Bacteria</taxon>
        <taxon>Pseudomonadati</taxon>
        <taxon>Bacteroidota</taxon>
        <taxon>Cytophagia</taxon>
        <taxon>Cytophagales</taxon>
        <taxon>Fulvivirgaceae</taxon>
        <taxon>Ohtaekwangia</taxon>
    </lineage>
</organism>
<keyword evidence="3" id="KW-0731">Sigma factor</keyword>
<dbReference type="InterPro" id="IPR007627">
    <property type="entry name" value="RNA_pol_sigma70_r2"/>
</dbReference>